<evidence type="ECO:0000256" key="1">
    <source>
        <dbReference type="SAM" id="MobiDB-lite"/>
    </source>
</evidence>
<dbReference type="PANTHER" id="PTHR34071:SF2">
    <property type="entry name" value="FLAVIN-NUCLEOTIDE-BINDING PROTEIN"/>
    <property type="match status" value="1"/>
</dbReference>
<dbReference type="RefSeq" id="WP_194214750.1">
    <property type="nucleotide sequence ID" value="NZ_CP061205.1"/>
</dbReference>
<protein>
    <submittedName>
        <fullName evidence="2">Pyridoxamine 5'-phosphate oxidase family protein</fullName>
        <ecNumber evidence="2">1.-.-.-</ecNumber>
    </submittedName>
</protein>
<dbReference type="InterPro" id="IPR012349">
    <property type="entry name" value="Split_barrel_FMN-bd"/>
</dbReference>
<dbReference type="PANTHER" id="PTHR34071">
    <property type="entry name" value="5-NITROIMIDAZOLE ANTIBIOTICS RESISTANCE PROTEIN, NIMA-FAMILY-RELATED PROTEIN-RELATED"/>
    <property type="match status" value="1"/>
</dbReference>
<name>A0ABV7CZW4_9PROT</name>
<proteinExistence type="predicted"/>
<sequence length="223" mass="25374">MDQQKTSAFKRNDRNRIKRGHKRGHYDQKTVYDIIDSHFLCHVAYEVDGQPFIVPTSHWREGNKLYWHGSIKSQMIRHLAKGNSATVSVTHIDGLVLARSAFSTSVNYRSAICYGTPTLVTDKDEWVRVMKLFFDKLAPERWEQLRPMTDQEYKATGLLEMDIEDAAAKVRADPPGDGEEADWPIWAGVIPLDIVERAPIKAPEKGGAPLLHGIMPAYDWKKS</sequence>
<dbReference type="SUPFAM" id="SSF50475">
    <property type="entry name" value="FMN-binding split barrel"/>
    <property type="match status" value="1"/>
</dbReference>
<evidence type="ECO:0000313" key="3">
    <source>
        <dbReference type="Proteomes" id="UP001595444"/>
    </source>
</evidence>
<dbReference type="Proteomes" id="UP001595444">
    <property type="component" value="Unassembled WGS sequence"/>
</dbReference>
<feature type="region of interest" description="Disordered" evidence="1">
    <location>
        <begin position="1"/>
        <end position="23"/>
    </location>
</feature>
<reference evidence="3" key="1">
    <citation type="journal article" date="2019" name="Int. J. Syst. Evol. Microbiol.">
        <title>The Global Catalogue of Microorganisms (GCM) 10K type strain sequencing project: providing services to taxonomists for standard genome sequencing and annotation.</title>
        <authorList>
            <consortium name="The Broad Institute Genomics Platform"/>
            <consortium name="The Broad Institute Genome Sequencing Center for Infectious Disease"/>
            <person name="Wu L."/>
            <person name="Ma J."/>
        </authorList>
    </citation>
    <scope>NUCLEOTIDE SEQUENCE [LARGE SCALE GENOMIC DNA]</scope>
    <source>
        <strain evidence="3">KCTC 62164</strain>
    </source>
</reference>
<keyword evidence="3" id="KW-1185">Reference proteome</keyword>
<dbReference type="EC" id="1.-.-.-" evidence="2"/>
<accession>A0ABV7CZW4</accession>
<keyword evidence="2" id="KW-0560">Oxidoreductase</keyword>
<dbReference type="GO" id="GO:0016491">
    <property type="term" value="F:oxidoreductase activity"/>
    <property type="evidence" value="ECO:0007669"/>
    <property type="project" value="UniProtKB-KW"/>
</dbReference>
<dbReference type="EMBL" id="JBHRSL010000001">
    <property type="protein sequence ID" value="MFC3050353.1"/>
    <property type="molecule type" value="Genomic_DNA"/>
</dbReference>
<dbReference type="InterPro" id="IPR024747">
    <property type="entry name" value="Pyridox_Oxase-rel"/>
</dbReference>
<organism evidence="2 3">
    <name type="scientific">Kordiimonas pumila</name>
    <dbReference type="NCBI Taxonomy" id="2161677"/>
    <lineage>
        <taxon>Bacteria</taxon>
        <taxon>Pseudomonadati</taxon>
        <taxon>Pseudomonadota</taxon>
        <taxon>Alphaproteobacteria</taxon>
        <taxon>Kordiimonadales</taxon>
        <taxon>Kordiimonadaceae</taxon>
        <taxon>Kordiimonas</taxon>
    </lineage>
</organism>
<evidence type="ECO:0000313" key="2">
    <source>
        <dbReference type="EMBL" id="MFC3050353.1"/>
    </source>
</evidence>
<dbReference type="Gene3D" id="2.30.110.10">
    <property type="entry name" value="Electron Transport, Fmn-binding Protein, Chain A"/>
    <property type="match status" value="1"/>
</dbReference>
<gene>
    <name evidence="2" type="ORF">ACFOKA_00390</name>
</gene>
<comment type="caution">
    <text evidence="2">The sequence shown here is derived from an EMBL/GenBank/DDBJ whole genome shotgun (WGS) entry which is preliminary data.</text>
</comment>
<dbReference type="Pfam" id="PF12900">
    <property type="entry name" value="Pyridox_ox_2"/>
    <property type="match status" value="1"/>
</dbReference>